<keyword evidence="3 6" id="KW-1133">Transmembrane helix</keyword>
<dbReference type="Proteomes" id="UP000283644">
    <property type="component" value="Unassembled WGS sequence"/>
</dbReference>
<keyword evidence="8" id="KW-1185">Reference proteome</keyword>
<evidence type="ECO:0000256" key="1">
    <source>
        <dbReference type="ARBA" id="ARBA00004141"/>
    </source>
</evidence>
<dbReference type="Pfam" id="PF03006">
    <property type="entry name" value="HlyIII"/>
    <property type="match status" value="1"/>
</dbReference>
<feature type="transmembrane region" description="Helical" evidence="6">
    <location>
        <begin position="15"/>
        <end position="35"/>
    </location>
</feature>
<sequence>MADKIAEVKPKLRGWLHAGLVPFVTAAFAVLIVLSPTTLTRVGSSIFAASSVLLFTVSGIYHRGTWQPRVWAFWRRFDHANIYALIAGTYTPFAFLYLDGATRWLLFGIVWGCAAVGMVFRIAWTDAPRWLLTPLYIALGWVVVFFLPQFHAGSDKFPTAVNVTAISLVAAGGILYTIGGLVYAAKKPNPSPTWFGFHEVFHLCTVLAFVSQYVAVSVVTYSLR</sequence>
<evidence type="ECO:0000256" key="3">
    <source>
        <dbReference type="ARBA" id="ARBA00022989"/>
    </source>
</evidence>
<keyword evidence="5" id="KW-0862">Zinc</keyword>
<evidence type="ECO:0000256" key="5">
    <source>
        <dbReference type="PIRSR" id="PIRSR604254-1"/>
    </source>
</evidence>
<comment type="caution">
    <text evidence="7">The sequence shown here is derived from an EMBL/GenBank/DDBJ whole genome shotgun (WGS) entry which is preliminary data.</text>
</comment>
<organism evidence="7 8">
    <name type="scientific">Nocardioides immobilis</name>
    <dbReference type="NCBI Taxonomy" id="2049295"/>
    <lineage>
        <taxon>Bacteria</taxon>
        <taxon>Bacillati</taxon>
        <taxon>Actinomycetota</taxon>
        <taxon>Actinomycetes</taxon>
        <taxon>Propionibacteriales</taxon>
        <taxon>Nocardioidaceae</taxon>
        <taxon>Nocardioides</taxon>
    </lineage>
</organism>
<feature type="transmembrane region" description="Helical" evidence="6">
    <location>
        <begin position="81"/>
        <end position="98"/>
    </location>
</feature>
<comment type="subcellular location">
    <subcellularLocation>
        <location evidence="1">Membrane</location>
        <topology evidence="1">Multi-pass membrane protein</topology>
    </subcellularLocation>
</comment>
<dbReference type="InterPro" id="IPR004254">
    <property type="entry name" value="AdipoR/HlyIII-related"/>
</dbReference>
<feature type="binding site" evidence="5">
    <location>
        <position position="198"/>
    </location>
    <ligand>
        <name>Zn(2+)</name>
        <dbReference type="ChEBI" id="CHEBI:29105"/>
    </ligand>
</feature>
<name>A0A417Y1Z9_9ACTN</name>
<reference evidence="7 8" key="1">
    <citation type="submission" date="2018-09" db="EMBL/GenBank/DDBJ databases">
        <title>Genome sequencing of Nocardioides immobilis CCTCC AB 2017083 for comparison to Nocardioides silvaticus.</title>
        <authorList>
            <person name="Li C."/>
            <person name="Wang G."/>
        </authorList>
    </citation>
    <scope>NUCLEOTIDE SEQUENCE [LARGE SCALE GENOMIC DNA]</scope>
    <source>
        <strain evidence="7 8">CCTCC AB 2017083</strain>
    </source>
</reference>
<feature type="transmembrane region" description="Helical" evidence="6">
    <location>
        <begin position="200"/>
        <end position="223"/>
    </location>
</feature>
<dbReference type="OrthoDB" id="9813689at2"/>
<dbReference type="GO" id="GO:0046872">
    <property type="term" value="F:metal ion binding"/>
    <property type="evidence" value="ECO:0007669"/>
    <property type="project" value="UniProtKB-KW"/>
</dbReference>
<accession>A0A417Y1Z9</accession>
<feature type="transmembrane region" description="Helical" evidence="6">
    <location>
        <begin position="160"/>
        <end position="185"/>
    </location>
</feature>
<protein>
    <submittedName>
        <fullName evidence="7">Hemolysin III family protein</fullName>
    </submittedName>
</protein>
<dbReference type="AlphaFoldDB" id="A0A417Y1Z9"/>
<dbReference type="PANTHER" id="PTHR20855:SF3">
    <property type="entry name" value="LD03007P"/>
    <property type="match status" value="1"/>
</dbReference>
<feature type="binding site" evidence="5">
    <location>
        <position position="202"/>
    </location>
    <ligand>
        <name>Zn(2+)</name>
        <dbReference type="ChEBI" id="CHEBI:29105"/>
    </ligand>
</feature>
<feature type="binding site" evidence="5">
    <location>
        <position position="62"/>
    </location>
    <ligand>
        <name>Zn(2+)</name>
        <dbReference type="ChEBI" id="CHEBI:29105"/>
    </ligand>
</feature>
<evidence type="ECO:0000256" key="6">
    <source>
        <dbReference type="SAM" id="Phobius"/>
    </source>
</evidence>
<evidence type="ECO:0000313" key="8">
    <source>
        <dbReference type="Proteomes" id="UP000283644"/>
    </source>
</evidence>
<evidence type="ECO:0000256" key="4">
    <source>
        <dbReference type="ARBA" id="ARBA00023136"/>
    </source>
</evidence>
<dbReference type="EMBL" id="QXGH01000017">
    <property type="protein sequence ID" value="RHW26564.1"/>
    <property type="molecule type" value="Genomic_DNA"/>
</dbReference>
<feature type="transmembrane region" description="Helical" evidence="6">
    <location>
        <begin position="105"/>
        <end position="124"/>
    </location>
</feature>
<dbReference type="GO" id="GO:0016020">
    <property type="term" value="C:membrane"/>
    <property type="evidence" value="ECO:0007669"/>
    <property type="project" value="UniProtKB-SubCell"/>
</dbReference>
<dbReference type="PANTHER" id="PTHR20855">
    <property type="entry name" value="ADIPOR/PROGESTIN RECEPTOR-RELATED"/>
    <property type="match status" value="1"/>
</dbReference>
<feature type="transmembrane region" description="Helical" evidence="6">
    <location>
        <begin position="42"/>
        <end position="61"/>
    </location>
</feature>
<evidence type="ECO:0000256" key="2">
    <source>
        <dbReference type="ARBA" id="ARBA00022692"/>
    </source>
</evidence>
<gene>
    <name evidence="7" type="ORF">D0Z08_14035</name>
</gene>
<keyword evidence="5" id="KW-0479">Metal-binding</keyword>
<keyword evidence="2 6" id="KW-0812">Transmembrane</keyword>
<proteinExistence type="predicted"/>
<feature type="transmembrane region" description="Helical" evidence="6">
    <location>
        <begin position="130"/>
        <end position="148"/>
    </location>
</feature>
<keyword evidence="4 6" id="KW-0472">Membrane</keyword>
<evidence type="ECO:0000313" key="7">
    <source>
        <dbReference type="EMBL" id="RHW26564.1"/>
    </source>
</evidence>